<proteinExistence type="predicted"/>
<dbReference type="AlphaFoldDB" id="A0A2J8WQ03"/>
<comment type="caution">
    <text evidence="1">The sequence shown here is derived from an EMBL/GenBank/DDBJ whole genome shotgun (WGS) entry which is preliminary data.</text>
</comment>
<gene>
    <name evidence="1" type="ORF">CR201_G0008623</name>
</gene>
<accession>A0A2J8WQ03</accession>
<sequence>NIYYPVDLKNSSEHRKHVSSILCELKPKDLGMKSKTSRHLIQKGLEKYIKDIVKKNLLWI</sequence>
<dbReference type="EMBL" id="NDHI03003382">
    <property type="protein sequence ID" value="PNJ71862.1"/>
    <property type="molecule type" value="Genomic_DNA"/>
</dbReference>
<name>A0A2J8WQ03_PONAB</name>
<protein>
    <submittedName>
        <fullName evidence="1">LRRIQ3 isoform 2</fullName>
    </submittedName>
</protein>
<organism evidence="1">
    <name type="scientific">Pongo abelii</name>
    <name type="common">Sumatran orangutan</name>
    <name type="synonym">Pongo pygmaeus abelii</name>
    <dbReference type="NCBI Taxonomy" id="9601"/>
    <lineage>
        <taxon>Eukaryota</taxon>
        <taxon>Metazoa</taxon>
        <taxon>Chordata</taxon>
        <taxon>Craniata</taxon>
        <taxon>Vertebrata</taxon>
        <taxon>Euteleostomi</taxon>
        <taxon>Mammalia</taxon>
        <taxon>Eutheria</taxon>
        <taxon>Euarchontoglires</taxon>
        <taxon>Primates</taxon>
        <taxon>Haplorrhini</taxon>
        <taxon>Catarrhini</taxon>
        <taxon>Hominidae</taxon>
        <taxon>Pongo</taxon>
    </lineage>
</organism>
<feature type="non-terminal residue" evidence="1">
    <location>
        <position position="1"/>
    </location>
</feature>
<reference evidence="1" key="1">
    <citation type="submission" date="2017-12" db="EMBL/GenBank/DDBJ databases">
        <title>High-resolution comparative analysis of great ape genomes.</title>
        <authorList>
            <person name="Pollen A."/>
            <person name="Hastie A."/>
            <person name="Hormozdiari F."/>
            <person name="Dougherty M."/>
            <person name="Liu R."/>
            <person name="Chaisson M."/>
            <person name="Hoppe E."/>
            <person name="Hill C."/>
            <person name="Pang A."/>
            <person name="Hillier L."/>
            <person name="Baker C."/>
            <person name="Armstrong J."/>
            <person name="Shendure J."/>
            <person name="Paten B."/>
            <person name="Wilson R."/>
            <person name="Chao H."/>
            <person name="Schneider V."/>
            <person name="Ventura M."/>
            <person name="Kronenberg Z."/>
            <person name="Murali S."/>
            <person name="Gordon D."/>
            <person name="Cantsilieris S."/>
            <person name="Munson K."/>
            <person name="Nelson B."/>
            <person name="Raja A."/>
            <person name="Underwood J."/>
            <person name="Diekhans M."/>
            <person name="Fiddes I."/>
            <person name="Haussler D."/>
            <person name="Eichler E."/>
        </authorList>
    </citation>
    <scope>NUCLEOTIDE SEQUENCE [LARGE SCALE GENOMIC DNA]</scope>
    <source>
        <strain evidence="1">Susie</strain>
    </source>
</reference>
<evidence type="ECO:0000313" key="1">
    <source>
        <dbReference type="EMBL" id="PNJ71862.1"/>
    </source>
</evidence>